<dbReference type="KEGG" id="salx:SALLE_v1c04610"/>
<evidence type="ECO:0000256" key="1">
    <source>
        <dbReference type="SAM" id="SignalP"/>
    </source>
</evidence>
<dbReference type="NCBIfam" id="NF038029">
    <property type="entry name" value="LP_plasma"/>
    <property type="match status" value="1"/>
</dbReference>
<feature type="chain" id="PRO_5016963672" description="Lipoprotein" evidence="1">
    <location>
        <begin position="21"/>
        <end position="324"/>
    </location>
</feature>
<dbReference type="OrthoDB" id="387639at2"/>
<reference evidence="2 3" key="1">
    <citation type="submission" date="2018-07" db="EMBL/GenBank/DDBJ databases">
        <title>Complete genome sequence of Spiroplasma alleghenense PLHS-1 (ATCC 51752).</title>
        <authorList>
            <person name="Chou L."/>
            <person name="Lee T.-Y."/>
            <person name="Tsai Y.-M."/>
            <person name="Kuo C.-H."/>
        </authorList>
    </citation>
    <scope>NUCLEOTIDE SEQUENCE [LARGE SCALE GENOMIC DNA]</scope>
    <source>
        <strain evidence="2 3">PLHS-1</strain>
    </source>
</reference>
<name>A0A345Z3F6_9MOLU</name>
<keyword evidence="3" id="KW-1185">Reference proteome</keyword>
<dbReference type="EMBL" id="CP031376">
    <property type="protein sequence ID" value="AXK51135.1"/>
    <property type="molecule type" value="Genomic_DNA"/>
</dbReference>
<dbReference type="NCBIfam" id="NF045726">
    <property type="entry name" value="XXplasma_LP"/>
    <property type="match status" value="1"/>
</dbReference>
<gene>
    <name evidence="2" type="ORF">SALLE_v1c04610</name>
</gene>
<keyword evidence="1" id="KW-0732">Signal</keyword>
<feature type="signal peptide" evidence="1">
    <location>
        <begin position="1"/>
        <end position="20"/>
    </location>
</feature>
<dbReference type="Proteomes" id="UP000254792">
    <property type="component" value="Chromosome"/>
</dbReference>
<protein>
    <recommendedName>
        <fullName evidence="4">Lipoprotein</fullName>
    </recommendedName>
</protein>
<dbReference type="PROSITE" id="PS51257">
    <property type="entry name" value="PROKAR_LIPOPROTEIN"/>
    <property type="match status" value="1"/>
</dbReference>
<dbReference type="InterPro" id="IPR054816">
    <property type="entry name" value="Lipoprotein_mollicutes-type_CS"/>
</dbReference>
<sequence>MKKLLGLLGAVGLTVSTASAVVACGQTKDEEDNKIDSGDLGDEKVISVKNVVVNRNVSRKDLLGEGADNSKITNAGIVEGLNYANNTSLEETDVEIEFQNTEKTMATITATEGSKFTGTVNIYINFDVNIENIILNTKIGDVYISNDVWADKSSPIVLATLLMEFIGDKNPILEIIADQILKFSTNSMLVPESMIVEEELITLNFNLLDDPKCFIKGKITISFNQKDDTRLTIKQAVTNTDLGKIADNQTKTILKRLYELNKSNMKDISEEVFIKNTIVDQDDDGEYFIQFVAGTSIFKGHDDMAAFLAEIDSKDIQLPITFTV</sequence>
<dbReference type="AlphaFoldDB" id="A0A345Z3F6"/>
<proteinExistence type="predicted"/>
<evidence type="ECO:0008006" key="4">
    <source>
        <dbReference type="Google" id="ProtNLM"/>
    </source>
</evidence>
<evidence type="ECO:0000313" key="2">
    <source>
        <dbReference type="EMBL" id="AXK51135.1"/>
    </source>
</evidence>
<accession>A0A345Z3F6</accession>
<evidence type="ECO:0000313" key="3">
    <source>
        <dbReference type="Proteomes" id="UP000254792"/>
    </source>
</evidence>
<dbReference type="RefSeq" id="WP_115558045.1">
    <property type="nucleotide sequence ID" value="NZ_CP031376.1"/>
</dbReference>
<organism evidence="2 3">
    <name type="scientific">Spiroplasma alleghenense</name>
    <dbReference type="NCBI Taxonomy" id="216931"/>
    <lineage>
        <taxon>Bacteria</taxon>
        <taxon>Bacillati</taxon>
        <taxon>Mycoplasmatota</taxon>
        <taxon>Mollicutes</taxon>
        <taxon>Entomoplasmatales</taxon>
        <taxon>Spiroplasmataceae</taxon>
        <taxon>Spiroplasma</taxon>
    </lineage>
</organism>